<gene>
    <name evidence="2" type="ORF">O181_114507</name>
</gene>
<feature type="region of interest" description="Disordered" evidence="1">
    <location>
        <begin position="1"/>
        <end position="59"/>
    </location>
</feature>
<feature type="compositionally biased region" description="Polar residues" evidence="1">
    <location>
        <begin position="7"/>
        <end position="18"/>
    </location>
</feature>
<organism evidence="2 3">
    <name type="scientific">Austropuccinia psidii MF-1</name>
    <dbReference type="NCBI Taxonomy" id="1389203"/>
    <lineage>
        <taxon>Eukaryota</taxon>
        <taxon>Fungi</taxon>
        <taxon>Dikarya</taxon>
        <taxon>Basidiomycota</taxon>
        <taxon>Pucciniomycotina</taxon>
        <taxon>Pucciniomycetes</taxon>
        <taxon>Pucciniales</taxon>
        <taxon>Sphaerophragmiaceae</taxon>
        <taxon>Austropuccinia</taxon>
    </lineage>
</organism>
<evidence type="ECO:0000313" key="3">
    <source>
        <dbReference type="Proteomes" id="UP000765509"/>
    </source>
</evidence>
<feature type="compositionally biased region" description="Basic and acidic residues" evidence="1">
    <location>
        <begin position="143"/>
        <end position="160"/>
    </location>
</feature>
<name>A0A9Q3PWF0_9BASI</name>
<dbReference type="AlphaFoldDB" id="A0A9Q3PWF0"/>
<sequence>MKMVHNRNGSNYSFQPDGSGQGRGNSRARSGKFSSRKTCLEHARAASHPPRSVPTNFDMNSEPELIQVSILRAEPFSSGRKKYISVPLQKLVQRSHGRGAGNMTKPLAGGHELLLTYQELSGSGEDHGTLGRVDPIVLQRQGQEDKELVEEPKSFIHTPEEGVGNDPSFGERKPSGIYQLQTNSRNVQREA</sequence>
<comment type="caution">
    <text evidence="2">The sequence shown here is derived from an EMBL/GenBank/DDBJ whole genome shotgun (WGS) entry which is preliminary data.</text>
</comment>
<proteinExistence type="predicted"/>
<dbReference type="EMBL" id="AVOT02094951">
    <property type="protein sequence ID" value="MBW0574792.1"/>
    <property type="molecule type" value="Genomic_DNA"/>
</dbReference>
<reference evidence="2" key="1">
    <citation type="submission" date="2021-03" db="EMBL/GenBank/DDBJ databases">
        <title>Draft genome sequence of rust myrtle Austropuccinia psidii MF-1, a brazilian biotype.</title>
        <authorList>
            <person name="Quecine M.C."/>
            <person name="Pachon D.M.R."/>
            <person name="Bonatelli M.L."/>
            <person name="Correr F.H."/>
            <person name="Franceschini L.M."/>
            <person name="Leite T.F."/>
            <person name="Margarido G.R.A."/>
            <person name="Almeida C.A."/>
            <person name="Ferrarezi J.A."/>
            <person name="Labate C.A."/>
        </authorList>
    </citation>
    <scope>NUCLEOTIDE SEQUENCE</scope>
    <source>
        <strain evidence="2">MF-1</strain>
    </source>
</reference>
<keyword evidence="3" id="KW-1185">Reference proteome</keyword>
<accession>A0A9Q3PWF0</accession>
<dbReference type="Proteomes" id="UP000765509">
    <property type="component" value="Unassembled WGS sequence"/>
</dbReference>
<feature type="region of interest" description="Disordered" evidence="1">
    <location>
        <begin position="143"/>
        <end position="191"/>
    </location>
</feature>
<evidence type="ECO:0000256" key="1">
    <source>
        <dbReference type="SAM" id="MobiDB-lite"/>
    </source>
</evidence>
<feature type="compositionally biased region" description="Polar residues" evidence="1">
    <location>
        <begin position="178"/>
        <end position="191"/>
    </location>
</feature>
<evidence type="ECO:0000313" key="2">
    <source>
        <dbReference type="EMBL" id="MBW0574792.1"/>
    </source>
</evidence>
<protein>
    <submittedName>
        <fullName evidence="2">Uncharacterized protein</fullName>
    </submittedName>
</protein>